<proteinExistence type="predicted"/>
<sequence length="286" mass="31790" precursor="true">MKRFFLPLLALAVTAQAAEIDLQGDFKGPLGLQLYSLRDTFKKDPIAAFDETKALGFKYAEVYAAIPLPPEKVKEELASRGITPIGMHFGYDDLKKDLPGAVKKAQALGLKYAGVAWIPHKEAEFGEADVKRAAADFNTFGEAFKAAGIQFFYHTHGYEFKPVSEGASDTFFDMLVKETKPDLVSYEMDVFWVFLPGVDPAKLLEKYPGRWALMHLKDMRKGAMRGVYTGHAPLTDDVPIGTGQIDWPTILKAAAKVGVKYYFIEDESPTVHDALPQSLKYLETVK</sequence>
<dbReference type="AlphaFoldDB" id="B4CUD4"/>
<dbReference type="Gene3D" id="3.20.20.150">
    <property type="entry name" value="Divalent-metal-dependent TIM barrel enzymes"/>
    <property type="match status" value="1"/>
</dbReference>
<evidence type="ECO:0000313" key="3">
    <source>
        <dbReference type="EMBL" id="EDY22172.1"/>
    </source>
</evidence>
<accession>B4CUD4</accession>
<protein>
    <submittedName>
        <fullName evidence="3">Xylose isomerase domain protein TIM barrel</fullName>
    </submittedName>
</protein>
<feature type="signal peptide" evidence="1">
    <location>
        <begin position="1"/>
        <end position="17"/>
    </location>
</feature>
<dbReference type="GO" id="GO:0016853">
    <property type="term" value="F:isomerase activity"/>
    <property type="evidence" value="ECO:0007669"/>
    <property type="project" value="UniProtKB-KW"/>
</dbReference>
<keyword evidence="1" id="KW-0732">Signal</keyword>
<organism evidence="3 4">
    <name type="scientific">Chthoniobacter flavus Ellin428</name>
    <dbReference type="NCBI Taxonomy" id="497964"/>
    <lineage>
        <taxon>Bacteria</taxon>
        <taxon>Pseudomonadati</taxon>
        <taxon>Verrucomicrobiota</taxon>
        <taxon>Spartobacteria</taxon>
        <taxon>Chthoniobacterales</taxon>
        <taxon>Chthoniobacteraceae</taxon>
        <taxon>Chthoniobacter</taxon>
    </lineage>
</organism>
<feature type="domain" description="Xylose isomerase-like TIM barrel" evidence="2">
    <location>
        <begin position="49"/>
        <end position="283"/>
    </location>
</feature>
<dbReference type="RefSeq" id="WP_006977624.1">
    <property type="nucleotide sequence ID" value="NZ_ABVL01000001.1"/>
</dbReference>
<keyword evidence="4" id="KW-1185">Reference proteome</keyword>
<reference evidence="3 4" key="1">
    <citation type="journal article" date="2011" name="J. Bacteriol.">
        <title>Genome sequence of Chthoniobacter flavus Ellin428, an aerobic heterotrophic soil bacterium.</title>
        <authorList>
            <person name="Kant R."/>
            <person name="van Passel M.W."/>
            <person name="Palva A."/>
            <person name="Lucas S."/>
            <person name="Lapidus A."/>
            <person name="Glavina Del Rio T."/>
            <person name="Dalin E."/>
            <person name="Tice H."/>
            <person name="Bruce D."/>
            <person name="Goodwin L."/>
            <person name="Pitluck S."/>
            <person name="Larimer F.W."/>
            <person name="Land M.L."/>
            <person name="Hauser L."/>
            <person name="Sangwan P."/>
            <person name="de Vos W.M."/>
            <person name="Janssen P.H."/>
            <person name="Smidt H."/>
        </authorList>
    </citation>
    <scope>NUCLEOTIDE SEQUENCE [LARGE SCALE GENOMIC DNA]</scope>
    <source>
        <strain evidence="3 4">Ellin428</strain>
    </source>
</reference>
<feature type="chain" id="PRO_5002802671" evidence="1">
    <location>
        <begin position="18"/>
        <end position="286"/>
    </location>
</feature>
<dbReference type="InParanoid" id="B4CUD4"/>
<dbReference type="InterPro" id="IPR013022">
    <property type="entry name" value="Xyl_isomerase-like_TIM-brl"/>
</dbReference>
<evidence type="ECO:0000259" key="2">
    <source>
        <dbReference type="Pfam" id="PF01261"/>
    </source>
</evidence>
<dbReference type="Proteomes" id="UP000005824">
    <property type="component" value="Unassembled WGS sequence"/>
</dbReference>
<dbReference type="EMBL" id="ABVL01000001">
    <property type="protein sequence ID" value="EDY22172.1"/>
    <property type="molecule type" value="Genomic_DNA"/>
</dbReference>
<dbReference type="eggNOG" id="COG1082">
    <property type="taxonomic scope" value="Bacteria"/>
</dbReference>
<comment type="caution">
    <text evidence="3">The sequence shown here is derived from an EMBL/GenBank/DDBJ whole genome shotgun (WGS) entry which is preliminary data.</text>
</comment>
<dbReference type="Pfam" id="PF01261">
    <property type="entry name" value="AP_endonuc_2"/>
    <property type="match status" value="1"/>
</dbReference>
<dbReference type="PANTHER" id="PTHR12110:SF41">
    <property type="entry name" value="INOSOSE DEHYDRATASE"/>
    <property type="match status" value="1"/>
</dbReference>
<keyword evidence="3" id="KW-0413">Isomerase</keyword>
<evidence type="ECO:0000256" key="1">
    <source>
        <dbReference type="SAM" id="SignalP"/>
    </source>
</evidence>
<name>B4CUD4_9BACT</name>
<dbReference type="SUPFAM" id="SSF51658">
    <property type="entry name" value="Xylose isomerase-like"/>
    <property type="match status" value="1"/>
</dbReference>
<evidence type="ECO:0000313" key="4">
    <source>
        <dbReference type="Proteomes" id="UP000005824"/>
    </source>
</evidence>
<dbReference type="InterPro" id="IPR036237">
    <property type="entry name" value="Xyl_isomerase-like_sf"/>
</dbReference>
<dbReference type="PANTHER" id="PTHR12110">
    <property type="entry name" value="HYDROXYPYRUVATE ISOMERASE"/>
    <property type="match status" value="1"/>
</dbReference>
<dbReference type="STRING" id="497964.CfE428DRAFT_0297"/>
<dbReference type="InterPro" id="IPR050312">
    <property type="entry name" value="IolE/XylAMocC-like"/>
</dbReference>
<gene>
    <name evidence="3" type="ORF">CfE428DRAFT_0297</name>
</gene>